<name>A0ABT5EKN2_9BACT</name>
<reference evidence="2 3" key="1">
    <citation type="submission" date="2022-11" db="EMBL/GenBank/DDBJ databases">
        <title>Minimal conservation of predation-associated metabolite biosynthetic gene clusters underscores biosynthetic potential of Myxococcota including descriptions for ten novel species: Archangium lansinium sp. nov., Myxococcus landrumus sp. nov., Nannocystis bai.</title>
        <authorList>
            <person name="Ahearne A."/>
            <person name="Stevens C."/>
            <person name="Dowd S."/>
        </authorList>
    </citation>
    <scope>NUCLEOTIDE SEQUENCE [LARGE SCALE GENOMIC DNA]</scope>
    <source>
        <strain evidence="2 3">RJM3</strain>
    </source>
</reference>
<organism evidence="2 3">
    <name type="scientific">Polyangium mundeleinium</name>
    <dbReference type="NCBI Taxonomy" id="2995306"/>
    <lineage>
        <taxon>Bacteria</taxon>
        <taxon>Pseudomonadati</taxon>
        <taxon>Myxococcota</taxon>
        <taxon>Polyangia</taxon>
        <taxon>Polyangiales</taxon>
        <taxon>Polyangiaceae</taxon>
        <taxon>Polyangium</taxon>
    </lineage>
</organism>
<dbReference type="RefSeq" id="WP_271916530.1">
    <property type="nucleotide sequence ID" value="NZ_JAQNDO010000001.1"/>
</dbReference>
<keyword evidence="3" id="KW-1185">Reference proteome</keyword>
<evidence type="ECO:0000313" key="2">
    <source>
        <dbReference type="EMBL" id="MDC0741310.1"/>
    </source>
</evidence>
<dbReference type="InterPro" id="IPR056094">
    <property type="entry name" value="DUF7677"/>
</dbReference>
<protein>
    <recommendedName>
        <fullName evidence="1">DUF7677 domain-containing protein</fullName>
    </recommendedName>
</protein>
<dbReference type="Proteomes" id="UP001221411">
    <property type="component" value="Unassembled WGS sequence"/>
</dbReference>
<gene>
    <name evidence="2" type="ORF">POL67_08140</name>
</gene>
<accession>A0ABT5EKN2</accession>
<dbReference type="EMBL" id="JAQNDO010000001">
    <property type="protein sequence ID" value="MDC0741310.1"/>
    <property type="molecule type" value="Genomic_DNA"/>
</dbReference>
<sequence>MESHITESVEMTCALFVNVLELDEEGVVRNAKQAENHAAQYIRSYVDAAYVVEPPFEDWETNLD</sequence>
<feature type="domain" description="DUF7677" evidence="1">
    <location>
        <begin position="8"/>
        <end position="63"/>
    </location>
</feature>
<proteinExistence type="predicted"/>
<dbReference type="Pfam" id="PF24725">
    <property type="entry name" value="DUF7677"/>
    <property type="match status" value="1"/>
</dbReference>
<evidence type="ECO:0000259" key="1">
    <source>
        <dbReference type="Pfam" id="PF24725"/>
    </source>
</evidence>
<evidence type="ECO:0000313" key="3">
    <source>
        <dbReference type="Proteomes" id="UP001221411"/>
    </source>
</evidence>
<comment type="caution">
    <text evidence="2">The sequence shown here is derived from an EMBL/GenBank/DDBJ whole genome shotgun (WGS) entry which is preliminary data.</text>
</comment>